<name>A0ABN6S4Q4_9BACT</name>
<keyword evidence="2" id="KW-1185">Reference proteome</keyword>
<proteinExistence type="predicted"/>
<organism evidence="1 2">
    <name type="scientific">Pseudodesulfovibrio nedwellii</name>
    <dbReference type="NCBI Taxonomy" id="2973072"/>
    <lineage>
        <taxon>Bacteria</taxon>
        <taxon>Pseudomonadati</taxon>
        <taxon>Thermodesulfobacteriota</taxon>
        <taxon>Desulfovibrionia</taxon>
        <taxon>Desulfovibrionales</taxon>
        <taxon>Desulfovibrionaceae</taxon>
    </lineage>
</organism>
<accession>A0ABN6S4Q4</accession>
<reference evidence="1 2" key="1">
    <citation type="submission" date="2022-08" db="EMBL/GenBank/DDBJ databases">
        <title>Genome Sequence of the sulphate-reducing bacterium, Pseudodesulfovibrio sp. SYK.</title>
        <authorList>
            <person name="Kondo R."/>
            <person name="Kataoka T."/>
        </authorList>
    </citation>
    <scope>NUCLEOTIDE SEQUENCE [LARGE SCALE GENOMIC DNA]</scope>
    <source>
        <strain evidence="1 2">SYK</strain>
    </source>
</reference>
<gene>
    <name evidence="1" type="ORF">SYK_13080</name>
</gene>
<dbReference type="RefSeq" id="WP_281762818.1">
    <property type="nucleotide sequence ID" value="NZ_AP026709.1"/>
</dbReference>
<protein>
    <submittedName>
        <fullName evidence="1">Uncharacterized protein</fullName>
    </submittedName>
</protein>
<evidence type="ECO:0000313" key="2">
    <source>
        <dbReference type="Proteomes" id="UP001317742"/>
    </source>
</evidence>
<dbReference type="Proteomes" id="UP001317742">
    <property type="component" value="Chromosome"/>
</dbReference>
<dbReference type="EMBL" id="AP026709">
    <property type="protein sequence ID" value="BDQ36948.1"/>
    <property type="molecule type" value="Genomic_DNA"/>
</dbReference>
<evidence type="ECO:0000313" key="1">
    <source>
        <dbReference type="EMBL" id="BDQ36948.1"/>
    </source>
</evidence>
<sequence>MFKQKIWPFIGASGTEYPFTILPKSEKLPQSAGVFILAYTHPRGHMAGWKTTPILINHADNIALTLDTETQLNHNQTALWNSNFVLLEPSQSAREKCVHDLKILESKDA</sequence>